<evidence type="ECO:0000256" key="1">
    <source>
        <dbReference type="ARBA" id="ARBA00003236"/>
    </source>
</evidence>
<dbReference type="GO" id="GO:0005975">
    <property type="term" value="P:carbohydrate metabolic process"/>
    <property type="evidence" value="ECO:0007669"/>
    <property type="project" value="InterPro"/>
</dbReference>
<comment type="function">
    <text evidence="1">Is involved in generating a small heat-stable compound (Nod), an acylated oligomer of N-acetylglucosamine, that stimulates mitosis in various plant protoplasts.</text>
</comment>
<keyword evidence="5" id="KW-0732">Signal</keyword>
<dbReference type="PANTHER" id="PTHR34216">
    <property type="match status" value="1"/>
</dbReference>
<accession>A0A2U8WK97</accession>
<feature type="domain" description="NodB homology" evidence="7">
    <location>
        <begin position="84"/>
        <end position="258"/>
    </location>
</feature>
<dbReference type="PANTHER" id="PTHR34216:SF3">
    <property type="entry name" value="POLY-BETA-1,6-N-ACETYL-D-GLUCOSAMINE N-DEACETYLASE"/>
    <property type="match status" value="1"/>
</dbReference>
<keyword evidence="9" id="KW-1185">Reference proteome</keyword>
<protein>
    <recommendedName>
        <fullName evidence="4">Chitooligosaccharide deacetylase</fullName>
    </recommendedName>
    <alternativeName>
        <fullName evidence="6">Nodulation protein B</fullName>
    </alternativeName>
</protein>
<dbReference type="OrthoDB" id="9814639at2"/>
<evidence type="ECO:0000256" key="3">
    <source>
        <dbReference type="ARBA" id="ARBA00010973"/>
    </source>
</evidence>
<evidence type="ECO:0000256" key="5">
    <source>
        <dbReference type="ARBA" id="ARBA00022729"/>
    </source>
</evidence>
<evidence type="ECO:0000259" key="7">
    <source>
        <dbReference type="PROSITE" id="PS51677"/>
    </source>
</evidence>
<dbReference type="InterPro" id="IPR002509">
    <property type="entry name" value="NODB_dom"/>
</dbReference>
<dbReference type="RefSeq" id="WP_109958188.1">
    <property type="nucleotide sequence ID" value="NZ_CP029553.1"/>
</dbReference>
<dbReference type="EMBL" id="CP029553">
    <property type="protein sequence ID" value="AWN45830.1"/>
    <property type="molecule type" value="Genomic_DNA"/>
</dbReference>
<evidence type="ECO:0000313" key="8">
    <source>
        <dbReference type="EMBL" id="AWN45830.1"/>
    </source>
</evidence>
<dbReference type="Pfam" id="PF01522">
    <property type="entry name" value="Polysacc_deac_1"/>
    <property type="match status" value="1"/>
</dbReference>
<organism evidence="8 9">
    <name type="scientific">Methylobacterium terrae</name>
    <dbReference type="NCBI Taxonomy" id="2202827"/>
    <lineage>
        <taxon>Bacteria</taxon>
        <taxon>Pseudomonadati</taxon>
        <taxon>Pseudomonadota</taxon>
        <taxon>Alphaproteobacteria</taxon>
        <taxon>Hyphomicrobiales</taxon>
        <taxon>Methylobacteriaceae</taxon>
        <taxon>Methylobacterium</taxon>
    </lineage>
</organism>
<evidence type="ECO:0000313" key="9">
    <source>
        <dbReference type="Proteomes" id="UP000245444"/>
    </source>
</evidence>
<dbReference type="GO" id="GO:0005576">
    <property type="term" value="C:extracellular region"/>
    <property type="evidence" value="ECO:0007669"/>
    <property type="project" value="UniProtKB-SubCell"/>
</dbReference>
<dbReference type="Proteomes" id="UP000245444">
    <property type="component" value="Chromosome"/>
</dbReference>
<dbReference type="CDD" id="cd10918">
    <property type="entry name" value="CE4_NodB_like_5s_6s"/>
    <property type="match status" value="1"/>
</dbReference>
<evidence type="ECO:0000256" key="6">
    <source>
        <dbReference type="ARBA" id="ARBA00032976"/>
    </source>
</evidence>
<evidence type="ECO:0000256" key="4">
    <source>
        <dbReference type="ARBA" id="ARBA00020071"/>
    </source>
</evidence>
<sequence>MLQPFKTLARDHPVVRALLLRALARMRRLAHAPPGLYTLCYHRVPERHRAGFAAQIALLQRHGRFVSADEAAALLARGEAGRERHFLVTFDDGYADTVEVALPVLREAGVPAILFLVGAWLDAPPADPPGPYADRGLVAAWLAAGMEVGSHSLSHARIATLGDAEAEREIGASRTLLEAEFGRPVRHFACPWGVAGRDYRPGRDPGLALAHGYTTFFTTRRGAAASVEDLAAMPRHVLEPEWPLHELDALMGARVARR</sequence>
<dbReference type="SUPFAM" id="SSF88713">
    <property type="entry name" value="Glycoside hydrolase/deacetylase"/>
    <property type="match status" value="1"/>
</dbReference>
<comment type="subcellular location">
    <subcellularLocation>
        <location evidence="2">Secreted</location>
    </subcellularLocation>
</comment>
<dbReference type="AlphaFoldDB" id="A0A2U8WK97"/>
<evidence type="ECO:0000256" key="2">
    <source>
        <dbReference type="ARBA" id="ARBA00004613"/>
    </source>
</evidence>
<dbReference type="GO" id="GO:0016810">
    <property type="term" value="F:hydrolase activity, acting on carbon-nitrogen (but not peptide) bonds"/>
    <property type="evidence" value="ECO:0007669"/>
    <property type="project" value="InterPro"/>
</dbReference>
<dbReference type="PROSITE" id="PS51677">
    <property type="entry name" value="NODB"/>
    <property type="match status" value="1"/>
</dbReference>
<dbReference type="InterPro" id="IPR011330">
    <property type="entry name" value="Glyco_hydro/deAcase_b/a-brl"/>
</dbReference>
<name>A0A2U8WK97_9HYPH</name>
<reference evidence="8 9" key="1">
    <citation type="submission" date="2018-05" db="EMBL/GenBank/DDBJ databases">
        <title>Complete Genome Sequence of Methylobacterium sp. 17Sr1-28.</title>
        <authorList>
            <person name="Srinivasan S."/>
        </authorList>
    </citation>
    <scope>NUCLEOTIDE SEQUENCE [LARGE SCALE GENOMIC DNA]</scope>
    <source>
        <strain evidence="8 9">17Sr1-28</strain>
    </source>
</reference>
<dbReference type="KEGG" id="mtea:DK419_05460"/>
<gene>
    <name evidence="8" type="ORF">DK419_05460</name>
</gene>
<proteinExistence type="inferred from homology"/>
<dbReference type="Gene3D" id="3.20.20.370">
    <property type="entry name" value="Glycoside hydrolase/deacetylase"/>
    <property type="match status" value="1"/>
</dbReference>
<dbReference type="InterPro" id="IPR051398">
    <property type="entry name" value="Polysacch_Deacetylase"/>
</dbReference>
<comment type="similarity">
    <text evidence="3">Belongs to the polysaccharide deacetylase family.</text>
</comment>